<dbReference type="InterPro" id="IPR050523">
    <property type="entry name" value="AKR_Detox_Biosynth"/>
</dbReference>
<dbReference type="EMBL" id="ACCR02000005">
    <property type="protein sequence ID" value="EFI83093.1"/>
    <property type="molecule type" value="Genomic_DNA"/>
</dbReference>
<dbReference type="AlphaFoldDB" id="D7V0L1"/>
<evidence type="ECO:0000313" key="4">
    <source>
        <dbReference type="Proteomes" id="UP000010119"/>
    </source>
</evidence>
<name>D7V0L1_LISGR</name>
<reference evidence="3" key="1">
    <citation type="submission" date="2010-06" db="EMBL/GenBank/DDBJ databases">
        <authorList>
            <person name="Muzny D."/>
            <person name="Qin X."/>
            <person name="Buhay C."/>
            <person name="Dugan-Rocha S."/>
            <person name="Ding Y."/>
            <person name="Chen G."/>
            <person name="Hawes A."/>
            <person name="Holder M."/>
            <person name="Jhangiani S."/>
            <person name="Johnson A."/>
            <person name="Khan Z."/>
            <person name="Li Z."/>
            <person name="Liu W."/>
            <person name="Liu X."/>
            <person name="Perez L."/>
            <person name="Shen H."/>
            <person name="Wang Q."/>
            <person name="Watt J."/>
            <person name="Xi L."/>
            <person name="Xin Y."/>
            <person name="Zhou J."/>
            <person name="Deng J."/>
            <person name="Jiang H."/>
            <person name="Liu Y."/>
            <person name="Qu J."/>
            <person name="Song X.-Z."/>
            <person name="Zhang L."/>
            <person name="Villasana D."/>
            <person name="Johnson A."/>
            <person name="Liu J."/>
            <person name="Liyanage D."/>
            <person name="Lorensuhewa L."/>
            <person name="Robinson T."/>
            <person name="Song A."/>
            <person name="Song B.-B."/>
            <person name="Dinh H."/>
            <person name="Thornton R."/>
            <person name="Coyle M."/>
            <person name="Francisco L."/>
            <person name="Jackson L."/>
            <person name="Javaid M."/>
            <person name="Korchina V."/>
            <person name="Kovar C."/>
            <person name="Mata R."/>
            <person name="Mathew T."/>
            <person name="Ngo R."/>
            <person name="Nguyen L."/>
            <person name="Nguyen N."/>
            <person name="Okwuonu G."/>
            <person name="Ongeri F."/>
            <person name="Pham C."/>
            <person name="Simmons D."/>
            <person name="Wilczek-Boney K."/>
            <person name="Hale W."/>
            <person name="Jakkamsetti A."/>
            <person name="Pham P."/>
            <person name="Ruth R."/>
            <person name="San Lucas F."/>
            <person name="Warren J."/>
            <person name="Zhang J."/>
            <person name="Zhao Z."/>
            <person name="Zhou C."/>
            <person name="Zhu D."/>
            <person name="Lee S."/>
            <person name="Bess C."/>
            <person name="Blankenburg K."/>
            <person name="Forbes L."/>
            <person name="Fu Q."/>
            <person name="Gubbala S."/>
            <person name="Hirani K."/>
            <person name="Jayaseelan J.C."/>
            <person name="Lara F."/>
            <person name="Munidasa M."/>
            <person name="Palculict T."/>
            <person name="Patil S."/>
            <person name="Pu L.-L."/>
            <person name="Saada N."/>
            <person name="Tang L."/>
            <person name="Weissenberger G."/>
            <person name="Zhu Y."/>
            <person name="Hemphill L."/>
            <person name="Shang Y."/>
            <person name="Youmans B."/>
            <person name="Ayvaz T."/>
            <person name="Ross M."/>
            <person name="Santibanez J."/>
            <person name="Aqrawi P."/>
            <person name="Gross S."/>
            <person name="Joshi V."/>
            <person name="Fowler G."/>
            <person name="Nazareth L."/>
            <person name="Reid J."/>
            <person name="Worley K."/>
            <person name="Petrosino J."/>
            <person name="Highlander S."/>
            <person name="Gibbs R."/>
        </authorList>
    </citation>
    <scope>NUCLEOTIDE SEQUENCE [LARGE SCALE GENOMIC DNA]</scope>
    <source>
        <strain evidence="3">DSM 20601</strain>
    </source>
</reference>
<dbReference type="PANTHER" id="PTHR43364">
    <property type="entry name" value="NADH-SPECIFIC METHYLGLYOXAL REDUCTASE-RELATED"/>
    <property type="match status" value="1"/>
</dbReference>
<dbReference type="Gene3D" id="3.20.20.100">
    <property type="entry name" value="NADP-dependent oxidoreductase domain"/>
    <property type="match status" value="1"/>
</dbReference>
<comment type="caution">
    <text evidence="3">The sequence shown here is derived from an EMBL/GenBank/DDBJ whole genome shotgun (WGS) entry which is preliminary data.</text>
</comment>
<dbReference type="EC" id="1.1.1.-" evidence="3"/>
<dbReference type="SUPFAM" id="SSF51430">
    <property type="entry name" value="NAD(P)-linked oxidoreductase"/>
    <property type="match status" value="1"/>
</dbReference>
<dbReference type="STRING" id="525367.HMPREF0556_11778"/>
<dbReference type="HOGENOM" id="CLU_023205_2_3_9"/>
<keyword evidence="1 3" id="KW-0560">Oxidoreductase</keyword>
<organism evidence="3 4">
    <name type="scientific">Listeria grayi DSM 20601</name>
    <dbReference type="NCBI Taxonomy" id="525367"/>
    <lineage>
        <taxon>Bacteria</taxon>
        <taxon>Bacillati</taxon>
        <taxon>Bacillota</taxon>
        <taxon>Bacilli</taxon>
        <taxon>Bacillales</taxon>
        <taxon>Listeriaceae</taxon>
        <taxon>Listeria</taxon>
    </lineage>
</organism>
<gene>
    <name evidence="3" type="primary">iolS</name>
    <name evidence="3" type="ORF">HMPREF0556_11778</name>
</gene>
<dbReference type="CDD" id="cd19083">
    <property type="entry name" value="AKR_AKR11A1_11D1"/>
    <property type="match status" value="1"/>
</dbReference>
<proteinExistence type="predicted"/>
<keyword evidence="4" id="KW-1185">Reference proteome</keyword>
<dbReference type="Proteomes" id="UP000010119">
    <property type="component" value="Unassembled WGS sequence"/>
</dbReference>
<dbReference type="PRINTS" id="PR00069">
    <property type="entry name" value="ALDKETRDTASE"/>
</dbReference>
<dbReference type="Pfam" id="PF00248">
    <property type="entry name" value="Aldo_ket_red"/>
    <property type="match status" value="1"/>
</dbReference>
<dbReference type="GO" id="GO:0016491">
    <property type="term" value="F:oxidoreductase activity"/>
    <property type="evidence" value="ECO:0007669"/>
    <property type="project" value="UniProtKB-KW"/>
</dbReference>
<feature type="domain" description="NADP-dependent oxidoreductase" evidence="2">
    <location>
        <begin position="28"/>
        <end position="319"/>
    </location>
</feature>
<evidence type="ECO:0000256" key="1">
    <source>
        <dbReference type="ARBA" id="ARBA00023002"/>
    </source>
</evidence>
<dbReference type="PANTHER" id="PTHR43364:SF4">
    <property type="entry name" value="NAD(P)-LINKED OXIDOREDUCTASE SUPERFAMILY PROTEIN"/>
    <property type="match status" value="1"/>
</dbReference>
<accession>D7V0L1</accession>
<dbReference type="InterPro" id="IPR036812">
    <property type="entry name" value="NAD(P)_OxRdtase_dom_sf"/>
</dbReference>
<dbReference type="FunFam" id="3.20.20.100:FF:000004">
    <property type="entry name" value="Oxidoreductase, aldo/keto reductase"/>
    <property type="match status" value="1"/>
</dbReference>
<dbReference type="GO" id="GO:0005829">
    <property type="term" value="C:cytosol"/>
    <property type="evidence" value="ECO:0007669"/>
    <property type="project" value="TreeGrafter"/>
</dbReference>
<dbReference type="InterPro" id="IPR020471">
    <property type="entry name" value="AKR"/>
</dbReference>
<dbReference type="eggNOG" id="COG0667">
    <property type="taxonomic scope" value="Bacteria"/>
</dbReference>
<protein>
    <submittedName>
        <fullName evidence="3">Oxidoreductase, aldo/keto reductase family protein</fullName>
        <ecNumber evidence="3">1.1.1.-</ecNumber>
    </submittedName>
</protein>
<evidence type="ECO:0000259" key="2">
    <source>
        <dbReference type="Pfam" id="PF00248"/>
    </source>
</evidence>
<dbReference type="InterPro" id="IPR023210">
    <property type="entry name" value="NADP_OxRdtase_dom"/>
</dbReference>
<evidence type="ECO:0000313" key="3">
    <source>
        <dbReference type="EMBL" id="EFI83093.1"/>
    </source>
</evidence>
<sequence>MGTKESRSVMTMRKEVELGKTGLRINPVGLGTNAVGGHNLFPNLDEDEGKGLVAEAIDSGINFIDTAYIYGQGRSEELVGQVIAEKKARDKIILATKGAHKLVDGKVEIDNSPEFLKQTVEASLKRLQTDYLDVFYIHFPDEKTSKNEAVSALKELKDAGKINAIGVSNFSLEQLKEANQDGYVDVIQSEYNLLKRGAEEELLPYVVEHGLSLIPYFPLASGLLTGKYRADTEIPESRKKNPLFQGETYRANIRKIEKLRVIAERKQAEVAHIALAWLLARPGIDAVIPGAKRAEQVKHNLNTLQVDLSAEEVAEISAIFS</sequence>